<dbReference type="InterPro" id="IPR036869">
    <property type="entry name" value="J_dom_sf"/>
</dbReference>
<keyword evidence="1" id="KW-0143">Chaperone</keyword>
<sequence>MRSAMLNFSRRFNNLQSIEASRLRKCYHIDVIIPPHIVEKVKHIHHFSSSSRPRSPYAILNLKTSATEDDIKTAFRNMAKKYHPDLNPELSTEMSQNKMNEIITAYNQLMDKDMMGLNKAGDGRVALACEMFSLEELQEDRIHDVYTIRLLFENYLEENESKESSKAAITSVEEFAEVQLSNEPIIEIIAHPEDSVSDLKRAIQSIYEEDWGLLGRKKDRDQIRTGWELISLSNERKDENIVMSYHLFIQSYGLCHGDKIYAVVRRYSNRH</sequence>
<dbReference type="PANTHER" id="PTHR43096">
    <property type="entry name" value="DNAJ HOMOLOG 1, MITOCHONDRIAL-RELATED"/>
    <property type="match status" value="1"/>
</dbReference>
<reference evidence="3 4" key="1">
    <citation type="journal article" date="2021" name="Sci. Rep.">
        <title>The genome of the diatom Chaetoceros tenuissimus carries an ancient integrated fragment of an extant virus.</title>
        <authorList>
            <person name="Hongo Y."/>
            <person name="Kimura K."/>
            <person name="Takaki Y."/>
            <person name="Yoshida Y."/>
            <person name="Baba S."/>
            <person name="Kobayashi G."/>
            <person name="Nagasaki K."/>
            <person name="Hano T."/>
            <person name="Tomaru Y."/>
        </authorList>
    </citation>
    <scope>NUCLEOTIDE SEQUENCE [LARGE SCALE GENOMIC DNA]</scope>
    <source>
        <strain evidence="3 4">NIES-3715</strain>
    </source>
</reference>
<dbReference type="SMART" id="SM00271">
    <property type="entry name" value="DnaJ"/>
    <property type="match status" value="1"/>
</dbReference>
<dbReference type="PRINTS" id="PR00625">
    <property type="entry name" value="JDOMAIN"/>
</dbReference>
<protein>
    <submittedName>
        <fullName evidence="3">Molecular chaperone DnaJ</fullName>
    </submittedName>
</protein>
<dbReference type="EMBL" id="BLLK01000047">
    <property type="protein sequence ID" value="GFH54803.1"/>
    <property type="molecule type" value="Genomic_DNA"/>
</dbReference>
<evidence type="ECO:0000259" key="2">
    <source>
        <dbReference type="PROSITE" id="PS50076"/>
    </source>
</evidence>
<dbReference type="CDD" id="cd06257">
    <property type="entry name" value="DnaJ"/>
    <property type="match status" value="1"/>
</dbReference>
<dbReference type="Pfam" id="PF00226">
    <property type="entry name" value="DnaJ"/>
    <property type="match status" value="1"/>
</dbReference>
<dbReference type="InterPro" id="IPR001623">
    <property type="entry name" value="DnaJ_domain"/>
</dbReference>
<evidence type="ECO:0000313" key="4">
    <source>
        <dbReference type="Proteomes" id="UP001054902"/>
    </source>
</evidence>
<dbReference type="Gene3D" id="1.10.287.110">
    <property type="entry name" value="DnaJ domain"/>
    <property type="match status" value="1"/>
</dbReference>
<dbReference type="AlphaFoldDB" id="A0AAD3CZ10"/>
<dbReference type="GO" id="GO:0042026">
    <property type="term" value="P:protein refolding"/>
    <property type="evidence" value="ECO:0007669"/>
    <property type="project" value="TreeGrafter"/>
</dbReference>
<comment type="caution">
    <text evidence="3">The sequence shown here is derived from an EMBL/GenBank/DDBJ whole genome shotgun (WGS) entry which is preliminary data.</text>
</comment>
<evidence type="ECO:0000256" key="1">
    <source>
        <dbReference type="ARBA" id="ARBA00023186"/>
    </source>
</evidence>
<feature type="domain" description="J" evidence="2">
    <location>
        <begin position="55"/>
        <end position="121"/>
    </location>
</feature>
<dbReference type="Proteomes" id="UP001054902">
    <property type="component" value="Unassembled WGS sequence"/>
</dbReference>
<evidence type="ECO:0000313" key="3">
    <source>
        <dbReference type="EMBL" id="GFH54803.1"/>
    </source>
</evidence>
<keyword evidence="4" id="KW-1185">Reference proteome</keyword>
<dbReference type="SUPFAM" id="SSF46565">
    <property type="entry name" value="Chaperone J-domain"/>
    <property type="match status" value="1"/>
</dbReference>
<dbReference type="GO" id="GO:0005737">
    <property type="term" value="C:cytoplasm"/>
    <property type="evidence" value="ECO:0007669"/>
    <property type="project" value="TreeGrafter"/>
</dbReference>
<dbReference type="GO" id="GO:0051082">
    <property type="term" value="F:unfolded protein binding"/>
    <property type="evidence" value="ECO:0007669"/>
    <property type="project" value="TreeGrafter"/>
</dbReference>
<dbReference type="PANTHER" id="PTHR43096:SF52">
    <property type="entry name" value="DNAJ HOMOLOG 1, MITOCHONDRIAL-RELATED"/>
    <property type="match status" value="1"/>
</dbReference>
<proteinExistence type="predicted"/>
<dbReference type="PROSITE" id="PS50076">
    <property type="entry name" value="DNAJ_2"/>
    <property type="match status" value="1"/>
</dbReference>
<name>A0AAD3CZ10_9STRA</name>
<organism evidence="3 4">
    <name type="scientific">Chaetoceros tenuissimus</name>
    <dbReference type="NCBI Taxonomy" id="426638"/>
    <lineage>
        <taxon>Eukaryota</taxon>
        <taxon>Sar</taxon>
        <taxon>Stramenopiles</taxon>
        <taxon>Ochrophyta</taxon>
        <taxon>Bacillariophyta</taxon>
        <taxon>Coscinodiscophyceae</taxon>
        <taxon>Chaetocerotophycidae</taxon>
        <taxon>Chaetocerotales</taxon>
        <taxon>Chaetocerotaceae</taxon>
        <taxon>Chaetoceros</taxon>
    </lineage>
</organism>
<gene>
    <name evidence="3" type="ORF">CTEN210_11279</name>
</gene>
<accession>A0AAD3CZ10</accession>